<keyword evidence="5" id="KW-0809">Transit peptide</keyword>
<dbReference type="InterPro" id="IPR036188">
    <property type="entry name" value="FAD/NAD-bd_sf"/>
</dbReference>
<evidence type="ECO:0000259" key="11">
    <source>
        <dbReference type="Pfam" id="PF07992"/>
    </source>
</evidence>
<dbReference type="PANTHER" id="PTHR43706">
    <property type="entry name" value="NADH DEHYDROGENASE"/>
    <property type="match status" value="1"/>
</dbReference>
<protein>
    <recommendedName>
        <fullName evidence="2">NADH:ubiquinone reductase (non-electrogenic)</fullName>
        <ecNumber evidence="2">1.6.5.9</ecNumber>
    </recommendedName>
</protein>
<keyword evidence="6 13" id="KW-0560">Oxidoreductase</keyword>
<dbReference type="Gene3D" id="3.50.50.100">
    <property type="match status" value="1"/>
</dbReference>
<evidence type="ECO:0000256" key="2">
    <source>
        <dbReference type="ARBA" id="ARBA00012637"/>
    </source>
</evidence>
<dbReference type="Pfam" id="PF22366">
    <property type="entry name" value="NDH2_C"/>
    <property type="match status" value="1"/>
</dbReference>
<evidence type="ECO:0000313" key="14">
    <source>
        <dbReference type="Proteomes" id="UP000237968"/>
    </source>
</evidence>
<dbReference type="AlphaFoldDB" id="A0A2S9XS05"/>
<gene>
    <name evidence="13" type="ORF">ENSA5_37780</name>
</gene>
<feature type="region of interest" description="Disordered" evidence="9">
    <location>
        <begin position="1"/>
        <end position="39"/>
    </location>
</feature>
<evidence type="ECO:0000256" key="9">
    <source>
        <dbReference type="SAM" id="MobiDB-lite"/>
    </source>
</evidence>
<dbReference type="PANTHER" id="PTHR43706:SF47">
    <property type="entry name" value="EXTERNAL NADH-UBIQUINONE OXIDOREDUCTASE 1, MITOCHONDRIAL-RELATED"/>
    <property type="match status" value="1"/>
</dbReference>
<sequence length="469" mass="51303">MRMQEGSNTGVAAKPELNSDGEGEPAAGTELAKRAPGAVAQAPRRPRVVIVGGGFAGLNAAKILGRRGAEIELVLIDRRNHHLFQPLLYQVAMAGLSPADIAAPIRGLLSQYRNTTVIQGEVRGVDAEGKRVYGEFGELHYDYLVLAAGAMHAYFGHEEWEPFAPGLKTVEQATEIRRRVLTAFESAETHAADTRERKRLLTFVIVGGGPTGVELAGAIGEMSRTTLARDFRNIDPKLTRVILIEAGSRIMAAFHEELASRATRDLESLGVQVWTNSRVTKVDAHGVEVGDERIEAATVLWAAGVRAAEFEALDVARDGQNRIEVGDDLSLAAHPNIFVAGDLAHAVDGHGRPYPGLAPVAMQQGRFVARAILRELDGEARGRFSYVDKGQMATIGRSRAIVEAGKLRFGGVLAWWTWLLVHIFYLSGFRNRVLVLIQWAWSYLTFSRGARLIVAKKWRSYTDSSPERE</sequence>
<keyword evidence="10" id="KW-0812">Transmembrane</keyword>
<dbReference type="EC" id="1.6.5.9" evidence="2"/>
<dbReference type="Proteomes" id="UP000237968">
    <property type="component" value="Unassembled WGS sequence"/>
</dbReference>
<evidence type="ECO:0000256" key="7">
    <source>
        <dbReference type="ARBA" id="ARBA00023027"/>
    </source>
</evidence>
<feature type="domain" description="FAD/NAD(P)-binding" evidence="11">
    <location>
        <begin position="47"/>
        <end position="365"/>
    </location>
</feature>
<evidence type="ECO:0000313" key="13">
    <source>
        <dbReference type="EMBL" id="PRP95645.1"/>
    </source>
</evidence>
<comment type="caution">
    <text evidence="13">The sequence shown here is derived from an EMBL/GenBank/DDBJ whole genome shotgun (WGS) entry which is preliminary data.</text>
</comment>
<comment type="catalytic activity">
    <reaction evidence="8">
        <text>a quinone + NADH + H(+) = a quinol + NAD(+)</text>
        <dbReference type="Rhea" id="RHEA:46160"/>
        <dbReference type="ChEBI" id="CHEBI:15378"/>
        <dbReference type="ChEBI" id="CHEBI:24646"/>
        <dbReference type="ChEBI" id="CHEBI:57540"/>
        <dbReference type="ChEBI" id="CHEBI:57945"/>
        <dbReference type="ChEBI" id="CHEBI:132124"/>
        <dbReference type="EC" id="1.6.5.9"/>
    </reaction>
</comment>
<dbReference type="InterPro" id="IPR054585">
    <property type="entry name" value="NDH2-like_C"/>
</dbReference>
<comment type="similarity">
    <text evidence="1">Belongs to the NADH dehydrogenase family.</text>
</comment>
<dbReference type="PRINTS" id="PR00368">
    <property type="entry name" value="FADPNR"/>
</dbReference>
<evidence type="ECO:0000256" key="10">
    <source>
        <dbReference type="SAM" id="Phobius"/>
    </source>
</evidence>
<dbReference type="SUPFAM" id="SSF51905">
    <property type="entry name" value="FAD/NAD(P)-binding domain"/>
    <property type="match status" value="1"/>
</dbReference>
<feature type="compositionally biased region" description="Polar residues" evidence="9">
    <location>
        <begin position="1"/>
        <end position="10"/>
    </location>
</feature>
<feature type="transmembrane region" description="Helical" evidence="10">
    <location>
        <begin position="407"/>
        <end position="427"/>
    </location>
</feature>
<keyword evidence="7" id="KW-0520">NAD</keyword>
<evidence type="ECO:0000256" key="6">
    <source>
        <dbReference type="ARBA" id="ARBA00023002"/>
    </source>
</evidence>
<keyword evidence="10" id="KW-1133">Transmembrane helix</keyword>
<dbReference type="PRINTS" id="PR00411">
    <property type="entry name" value="PNDRDTASEI"/>
</dbReference>
<reference evidence="13 14" key="1">
    <citation type="submission" date="2018-03" db="EMBL/GenBank/DDBJ databases">
        <title>Draft Genome Sequences of the Obligatory Marine Myxobacteria Enhygromyxa salina SWB005.</title>
        <authorList>
            <person name="Poehlein A."/>
            <person name="Moghaddam J.A."/>
            <person name="Harms H."/>
            <person name="Alanjari M."/>
            <person name="Koenig G.M."/>
            <person name="Daniel R."/>
            <person name="Schaeberle T.F."/>
        </authorList>
    </citation>
    <scope>NUCLEOTIDE SEQUENCE [LARGE SCALE GENOMIC DNA]</scope>
    <source>
        <strain evidence="13 14">SWB005</strain>
    </source>
</reference>
<feature type="domain" description="External alternative NADH-ubiquinone oxidoreductase-like C-terminal" evidence="12">
    <location>
        <begin position="389"/>
        <end position="444"/>
    </location>
</feature>
<evidence type="ECO:0000259" key="12">
    <source>
        <dbReference type="Pfam" id="PF22366"/>
    </source>
</evidence>
<accession>A0A2S9XS05</accession>
<dbReference type="InterPro" id="IPR023753">
    <property type="entry name" value="FAD/NAD-binding_dom"/>
</dbReference>
<keyword evidence="10" id="KW-0472">Membrane</keyword>
<name>A0A2S9XS05_9BACT</name>
<evidence type="ECO:0000256" key="5">
    <source>
        <dbReference type="ARBA" id="ARBA00022946"/>
    </source>
</evidence>
<evidence type="ECO:0000256" key="3">
    <source>
        <dbReference type="ARBA" id="ARBA00022630"/>
    </source>
</evidence>
<organism evidence="13 14">
    <name type="scientific">Enhygromyxa salina</name>
    <dbReference type="NCBI Taxonomy" id="215803"/>
    <lineage>
        <taxon>Bacteria</taxon>
        <taxon>Pseudomonadati</taxon>
        <taxon>Myxococcota</taxon>
        <taxon>Polyangia</taxon>
        <taxon>Nannocystales</taxon>
        <taxon>Nannocystaceae</taxon>
        <taxon>Enhygromyxa</taxon>
    </lineage>
</organism>
<keyword evidence="14" id="KW-1185">Reference proteome</keyword>
<dbReference type="EMBL" id="PVNK01000167">
    <property type="protein sequence ID" value="PRP95645.1"/>
    <property type="molecule type" value="Genomic_DNA"/>
</dbReference>
<evidence type="ECO:0000256" key="4">
    <source>
        <dbReference type="ARBA" id="ARBA00022827"/>
    </source>
</evidence>
<evidence type="ECO:0000256" key="1">
    <source>
        <dbReference type="ARBA" id="ARBA00005272"/>
    </source>
</evidence>
<keyword evidence="3" id="KW-0285">Flavoprotein</keyword>
<evidence type="ECO:0000256" key="8">
    <source>
        <dbReference type="ARBA" id="ARBA00047599"/>
    </source>
</evidence>
<dbReference type="GO" id="GO:0050136">
    <property type="term" value="F:NADH dehydrogenase (quinone) (non-electrogenic) activity"/>
    <property type="evidence" value="ECO:0007669"/>
    <property type="project" value="UniProtKB-EC"/>
</dbReference>
<dbReference type="InterPro" id="IPR045024">
    <property type="entry name" value="NDH-2"/>
</dbReference>
<keyword evidence="4" id="KW-0274">FAD</keyword>
<dbReference type="Pfam" id="PF07992">
    <property type="entry name" value="Pyr_redox_2"/>
    <property type="match status" value="1"/>
</dbReference>
<proteinExistence type="inferred from homology"/>